<dbReference type="InterPro" id="IPR012338">
    <property type="entry name" value="Beta-lactam/transpept-like"/>
</dbReference>
<dbReference type="InterPro" id="IPR050491">
    <property type="entry name" value="AmpC-like"/>
</dbReference>
<reference evidence="2 3" key="1">
    <citation type="journal article" date="2013" name="Stand. Genomic Sci.">
        <title>Genomic Encyclopedia of Type Strains, Phase I: The one thousand microbial genomes (KMG-I) project.</title>
        <authorList>
            <person name="Kyrpides N.C."/>
            <person name="Woyke T."/>
            <person name="Eisen J.A."/>
            <person name="Garrity G."/>
            <person name="Lilburn T.G."/>
            <person name="Beck B.J."/>
            <person name="Whitman W.B."/>
            <person name="Hugenholtz P."/>
            <person name="Klenk H.P."/>
        </authorList>
    </citation>
    <scope>NUCLEOTIDE SEQUENCE [LARGE SCALE GENOMIC DNA]</scope>
    <source>
        <strain evidence="2 3">DSM 13484</strain>
    </source>
</reference>
<dbReference type="AlphaFoldDB" id="A0A562T2T8"/>
<evidence type="ECO:0000259" key="1">
    <source>
        <dbReference type="Pfam" id="PF00144"/>
    </source>
</evidence>
<name>A0A562T2T8_CHIJA</name>
<gene>
    <name evidence="2" type="ORF">LX66_2013</name>
</gene>
<feature type="domain" description="Beta-lactamase-related" evidence="1">
    <location>
        <begin position="35"/>
        <end position="358"/>
    </location>
</feature>
<dbReference type="Pfam" id="PF00144">
    <property type="entry name" value="Beta-lactamase"/>
    <property type="match status" value="1"/>
</dbReference>
<organism evidence="2 3">
    <name type="scientific">Chitinophaga japonensis</name>
    <name type="common">Flexibacter japonensis</name>
    <dbReference type="NCBI Taxonomy" id="104662"/>
    <lineage>
        <taxon>Bacteria</taxon>
        <taxon>Pseudomonadati</taxon>
        <taxon>Bacteroidota</taxon>
        <taxon>Chitinophagia</taxon>
        <taxon>Chitinophagales</taxon>
        <taxon>Chitinophagaceae</taxon>
        <taxon>Chitinophaga</taxon>
    </lineage>
</organism>
<dbReference type="OrthoDB" id="846150at2"/>
<sequence length="464" mass="52634">MRGYFTVLLVLAGMLCRLFCYGQHQLHDTIAARLQSAVAAFKDKHHAPGVVVGIVHDHEMIFSEALGYTDLEHKTPVTVDSKFPVMSVTKTFTATMLMQLTERGVVRLDDDVRKYVPEYKVRSDFPETAPTTLFQLATHTAGLPRNTPADYNFTVSWDRWALGERNDPFGWFSTDEELLRSLQFIKLEYPPYDYIHHNDRHYSNLGYSILGIALQRAAKAGYREYIREHVFNPLGMKNSGFLDNTGNDPVARGYRYNDAMKTMDRVPAFRPYAALYAGGIYSTTGDMLKYISGQFENDGDTAEVLTPQSNAMMRYLKIGWKPAFPYVLHEGAIPGYRCVVVFNPRSRVGWVILTNAGDVDFNEINGQLAGIVNPLYEHHPSPRDIRKYVGTYRLPGGYGSLKIFLEQDQLYSTYLLPDSPLVAEGADRFKAEGRNGYSIHYEFVAEGTAITALKLGQFVWYREE</sequence>
<dbReference type="PANTHER" id="PTHR46825">
    <property type="entry name" value="D-ALANYL-D-ALANINE-CARBOXYPEPTIDASE/ENDOPEPTIDASE AMPH"/>
    <property type="match status" value="1"/>
</dbReference>
<dbReference type="EMBL" id="VLLG01000003">
    <property type="protein sequence ID" value="TWI87939.1"/>
    <property type="molecule type" value="Genomic_DNA"/>
</dbReference>
<dbReference type="PANTHER" id="PTHR46825:SF9">
    <property type="entry name" value="BETA-LACTAMASE-RELATED DOMAIN-CONTAINING PROTEIN"/>
    <property type="match status" value="1"/>
</dbReference>
<accession>A0A562T2T8</accession>
<evidence type="ECO:0000313" key="2">
    <source>
        <dbReference type="EMBL" id="TWI87939.1"/>
    </source>
</evidence>
<keyword evidence="3" id="KW-1185">Reference proteome</keyword>
<comment type="caution">
    <text evidence="2">The sequence shown here is derived from an EMBL/GenBank/DDBJ whole genome shotgun (WGS) entry which is preliminary data.</text>
</comment>
<dbReference type="Proteomes" id="UP000316778">
    <property type="component" value="Unassembled WGS sequence"/>
</dbReference>
<dbReference type="Gene3D" id="3.40.710.10">
    <property type="entry name" value="DD-peptidase/beta-lactamase superfamily"/>
    <property type="match status" value="1"/>
</dbReference>
<proteinExistence type="predicted"/>
<protein>
    <submittedName>
        <fullName evidence="2">CubicO group peptidase (Beta-lactamase class C family)</fullName>
    </submittedName>
</protein>
<evidence type="ECO:0000313" key="3">
    <source>
        <dbReference type="Proteomes" id="UP000316778"/>
    </source>
</evidence>
<dbReference type="InterPro" id="IPR001466">
    <property type="entry name" value="Beta-lactam-related"/>
</dbReference>
<dbReference type="RefSeq" id="WP_145712561.1">
    <property type="nucleotide sequence ID" value="NZ_BAAAFY010000001.1"/>
</dbReference>
<dbReference type="SUPFAM" id="SSF56601">
    <property type="entry name" value="beta-lactamase/transpeptidase-like"/>
    <property type="match status" value="1"/>
</dbReference>